<dbReference type="PANTHER" id="PTHR11364">
    <property type="entry name" value="THIOSULFATE SULFERTANSFERASE"/>
    <property type="match status" value="1"/>
</dbReference>
<dbReference type="PROSITE" id="PS00380">
    <property type="entry name" value="RHODANESE_1"/>
    <property type="match status" value="1"/>
</dbReference>
<dbReference type="Proteomes" id="UP000030401">
    <property type="component" value="Unassembled WGS sequence"/>
</dbReference>
<dbReference type="CDD" id="cd01449">
    <property type="entry name" value="TST_Repeat_2"/>
    <property type="match status" value="1"/>
</dbReference>
<feature type="domain" description="Rhodanese" evidence="3">
    <location>
        <begin position="164"/>
        <end position="274"/>
    </location>
</feature>
<dbReference type="Gene3D" id="3.40.250.10">
    <property type="entry name" value="Rhodanese-like domain"/>
    <property type="match status" value="2"/>
</dbReference>
<reference evidence="4 5" key="1">
    <citation type="submission" date="2013-08" db="EMBL/GenBank/DDBJ databases">
        <authorList>
            <person name="Huang J."/>
            <person name="Wang G."/>
        </authorList>
    </citation>
    <scope>NUCLEOTIDE SEQUENCE [LARGE SCALE GENOMIC DNA]</scope>
    <source>
        <strain evidence="4 5">JSM 072002</strain>
    </source>
</reference>
<sequence>MRFILSAEEVVALQAEKHVTFVDCRFQLDDAYAGYEKYKEAHLPGAIYLDLEKDLSGEVEESGGRHPMPNLSSLVHTLEQKGVSDQSVLVVYDDAQCPVASRCFWLLKVLGHQQVYILDGGYEAWRQQQLPVSSAIASRSPVTYKQDVQQEWVASQEEIKQSIENENVTLMDARSYERYAGWSEPVDSKAGHIPSAVNIPWNTLINEEGNWKSIQQLRSRFTHLNENGTHIVYCGSGVTAMPVAVALKELGFKYVKVYVGSFSDWISDDQNAIAVLPKYK</sequence>
<dbReference type="Pfam" id="PF00581">
    <property type="entry name" value="Rhodanese"/>
    <property type="match status" value="2"/>
</dbReference>
<dbReference type="STRING" id="1385512.N784_12460"/>
<dbReference type="InterPro" id="IPR045078">
    <property type="entry name" value="TST/MPST-like"/>
</dbReference>
<comment type="caution">
    <text evidence="4">The sequence shown here is derived from an EMBL/GenBank/DDBJ whole genome shotgun (WGS) entry which is preliminary data.</text>
</comment>
<dbReference type="RefSeq" id="WP_036832846.1">
    <property type="nucleotide sequence ID" value="NZ_AVPG01000004.1"/>
</dbReference>
<evidence type="ECO:0000313" key="5">
    <source>
        <dbReference type="Proteomes" id="UP000030401"/>
    </source>
</evidence>
<dbReference type="InterPro" id="IPR001307">
    <property type="entry name" value="Thiosulphate_STrfase_CS"/>
</dbReference>
<dbReference type="InterPro" id="IPR001763">
    <property type="entry name" value="Rhodanese-like_dom"/>
</dbReference>
<evidence type="ECO:0000313" key="4">
    <source>
        <dbReference type="EMBL" id="KGX87913.1"/>
    </source>
</evidence>
<dbReference type="PANTHER" id="PTHR11364:SF27">
    <property type="entry name" value="SULFURTRANSFERASE"/>
    <property type="match status" value="1"/>
</dbReference>
<dbReference type="CDD" id="cd01448">
    <property type="entry name" value="TST_Repeat_1"/>
    <property type="match status" value="1"/>
</dbReference>
<keyword evidence="5" id="KW-1185">Reference proteome</keyword>
<keyword evidence="1 4" id="KW-0808">Transferase</keyword>
<name>A0A0A5G9R0_9BACI</name>
<gene>
    <name evidence="4" type="ORF">N784_12460</name>
</gene>
<dbReference type="EMBL" id="AVPG01000004">
    <property type="protein sequence ID" value="KGX87913.1"/>
    <property type="molecule type" value="Genomic_DNA"/>
</dbReference>
<keyword evidence="4" id="KW-0670">Pyruvate</keyword>
<dbReference type="GO" id="GO:0004792">
    <property type="term" value="F:thiosulfate-cyanide sulfurtransferase activity"/>
    <property type="evidence" value="ECO:0007669"/>
    <property type="project" value="InterPro"/>
</dbReference>
<evidence type="ECO:0000259" key="3">
    <source>
        <dbReference type="PROSITE" id="PS50206"/>
    </source>
</evidence>
<proteinExistence type="predicted"/>
<dbReference type="InterPro" id="IPR036873">
    <property type="entry name" value="Rhodanese-like_dom_sf"/>
</dbReference>
<feature type="domain" description="Rhodanese" evidence="3">
    <location>
        <begin position="15"/>
        <end position="134"/>
    </location>
</feature>
<dbReference type="eggNOG" id="COG2897">
    <property type="taxonomic scope" value="Bacteria"/>
</dbReference>
<keyword evidence="2" id="KW-0677">Repeat</keyword>
<dbReference type="SUPFAM" id="SSF52821">
    <property type="entry name" value="Rhodanese/Cell cycle control phosphatase"/>
    <property type="match status" value="2"/>
</dbReference>
<dbReference type="AlphaFoldDB" id="A0A0A5G9R0"/>
<organism evidence="4 5">
    <name type="scientific">Pontibacillus litoralis JSM 072002</name>
    <dbReference type="NCBI Taxonomy" id="1385512"/>
    <lineage>
        <taxon>Bacteria</taxon>
        <taxon>Bacillati</taxon>
        <taxon>Bacillota</taxon>
        <taxon>Bacilli</taxon>
        <taxon>Bacillales</taxon>
        <taxon>Bacillaceae</taxon>
        <taxon>Pontibacillus</taxon>
    </lineage>
</organism>
<evidence type="ECO:0000256" key="1">
    <source>
        <dbReference type="ARBA" id="ARBA00022679"/>
    </source>
</evidence>
<dbReference type="SMART" id="SM00450">
    <property type="entry name" value="RHOD"/>
    <property type="match status" value="2"/>
</dbReference>
<dbReference type="PROSITE" id="PS50206">
    <property type="entry name" value="RHODANESE_3"/>
    <property type="match status" value="2"/>
</dbReference>
<accession>A0A0A5G9R0</accession>
<protein>
    <submittedName>
        <fullName evidence="4">3-mercaptopyruvate sulfurtransferase</fullName>
    </submittedName>
</protein>
<evidence type="ECO:0000256" key="2">
    <source>
        <dbReference type="ARBA" id="ARBA00022737"/>
    </source>
</evidence>